<keyword evidence="2" id="KW-1185">Reference proteome</keyword>
<dbReference type="EMBL" id="JAPXFL010000004">
    <property type="protein sequence ID" value="KAK9507957.1"/>
    <property type="molecule type" value="Genomic_DNA"/>
</dbReference>
<sequence length="66" mass="7773">MNQQNSCIDVFSESKITPRSHMDVTRSIGESLFSRRSHLEEESLFSRRSLLEEESLFFRRSTSKEC</sequence>
<gene>
    <name evidence="1" type="ORF">O3M35_007713</name>
</gene>
<name>A0AAW1DG30_9HEMI</name>
<proteinExistence type="predicted"/>
<dbReference type="Proteomes" id="UP001461498">
    <property type="component" value="Unassembled WGS sequence"/>
</dbReference>
<protein>
    <submittedName>
        <fullName evidence="1">Uncharacterized protein</fullName>
    </submittedName>
</protein>
<reference evidence="1 2" key="1">
    <citation type="submission" date="2022-12" db="EMBL/GenBank/DDBJ databases">
        <title>Chromosome-level genome assembly of true bugs.</title>
        <authorList>
            <person name="Ma L."/>
            <person name="Li H."/>
        </authorList>
    </citation>
    <scope>NUCLEOTIDE SEQUENCE [LARGE SCALE GENOMIC DNA]</scope>
    <source>
        <strain evidence="1">Lab_2022b</strain>
    </source>
</reference>
<comment type="caution">
    <text evidence="1">The sequence shown here is derived from an EMBL/GenBank/DDBJ whole genome shotgun (WGS) entry which is preliminary data.</text>
</comment>
<evidence type="ECO:0000313" key="2">
    <source>
        <dbReference type="Proteomes" id="UP001461498"/>
    </source>
</evidence>
<dbReference type="AlphaFoldDB" id="A0AAW1DG30"/>
<evidence type="ECO:0000313" key="1">
    <source>
        <dbReference type="EMBL" id="KAK9507957.1"/>
    </source>
</evidence>
<accession>A0AAW1DG30</accession>
<organism evidence="1 2">
    <name type="scientific">Rhynocoris fuscipes</name>
    <dbReference type="NCBI Taxonomy" id="488301"/>
    <lineage>
        <taxon>Eukaryota</taxon>
        <taxon>Metazoa</taxon>
        <taxon>Ecdysozoa</taxon>
        <taxon>Arthropoda</taxon>
        <taxon>Hexapoda</taxon>
        <taxon>Insecta</taxon>
        <taxon>Pterygota</taxon>
        <taxon>Neoptera</taxon>
        <taxon>Paraneoptera</taxon>
        <taxon>Hemiptera</taxon>
        <taxon>Heteroptera</taxon>
        <taxon>Panheteroptera</taxon>
        <taxon>Cimicomorpha</taxon>
        <taxon>Reduviidae</taxon>
        <taxon>Harpactorinae</taxon>
        <taxon>Harpactorini</taxon>
        <taxon>Rhynocoris</taxon>
    </lineage>
</organism>